<proteinExistence type="predicted"/>
<evidence type="ECO:0000313" key="3">
    <source>
        <dbReference type="Proteomes" id="UP000464865"/>
    </source>
</evidence>
<protein>
    <submittedName>
        <fullName evidence="2">Uncharacterized protein</fullName>
    </submittedName>
</protein>
<keyword evidence="3" id="KW-1185">Reference proteome</keyword>
<organism evidence="2 3">
    <name type="scientific">Rhizobium oryzihabitans</name>
    <dbReference type="NCBI Taxonomy" id="2267833"/>
    <lineage>
        <taxon>Bacteria</taxon>
        <taxon>Pseudomonadati</taxon>
        <taxon>Pseudomonadota</taxon>
        <taxon>Alphaproteobacteria</taxon>
        <taxon>Hyphomicrobiales</taxon>
        <taxon>Rhizobiaceae</taxon>
        <taxon>Rhizobium/Agrobacterium group</taxon>
        <taxon>Rhizobium</taxon>
    </lineage>
</organism>
<feature type="region of interest" description="Disordered" evidence="1">
    <location>
        <begin position="67"/>
        <end position="101"/>
    </location>
</feature>
<gene>
    <name evidence="2" type="ORF">G3A56_25195</name>
</gene>
<dbReference type="RefSeq" id="WP_082184749.1">
    <property type="nucleotide sequence ID" value="NZ_CP048635.1"/>
</dbReference>
<dbReference type="KEGG" id="roy:G3A56_25195"/>
<name>A0A7L5BQ78_9HYPH</name>
<dbReference type="Proteomes" id="UP000464865">
    <property type="component" value="Chromosome M15-12"/>
</dbReference>
<dbReference type="EMBL" id="CP048635">
    <property type="protein sequence ID" value="QIB41077.1"/>
    <property type="molecule type" value="Genomic_DNA"/>
</dbReference>
<sequence>MEDSIFLRVLQAQGCSADMRLAHGTINIENSWRLVRFRRLPAWNDIALHILNVILGLDPRIHTPLKAMDPRVKPEDDGGEASKTKTPAKRAFGHSKAAFSP</sequence>
<evidence type="ECO:0000256" key="1">
    <source>
        <dbReference type="SAM" id="MobiDB-lite"/>
    </source>
</evidence>
<evidence type="ECO:0000313" key="2">
    <source>
        <dbReference type="EMBL" id="QIB41077.1"/>
    </source>
</evidence>
<dbReference type="AlphaFoldDB" id="A0A7L5BQ78"/>
<feature type="compositionally biased region" description="Basic and acidic residues" evidence="1">
    <location>
        <begin position="68"/>
        <end position="83"/>
    </location>
</feature>
<reference evidence="2 3" key="1">
    <citation type="submission" date="2020-02" db="EMBL/GenBank/DDBJ databases">
        <title>Plant-Promoting Endophytic Bacterium Rhizobium oryzihabitans sp. nov., Isolated from the Root of Rice.</title>
        <authorList>
            <person name="zhao J."/>
            <person name="Zhang G."/>
        </authorList>
    </citation>
    <scope>NUCLEOTIDE SEQUENCE [LARGE SCALE GENOMIC DNA]</scope>
    <source>
        <strain evidence="2 3">M15</strain>
    </source>
</reference>
<accession>A0A7L5BQ78</accession>